<proteinExistence type="predicted"/>
<evidence type="ECO:0000313" key="2">
    <source>
        <dbReference type="Proteomes" id="UP000076154"/>
    </source>
</evidence>
<dbReference type="InParanoid" id="A0A369JTQ5"/>
<dbReference type="EMBL" id="LUEZ02000048">
    <property type="protein sequence ID" value="RDB23073.1"/>
    <property type="molecule type" value="Genomic_DNA"/>
</dbReference>
<name>A0A369JTQ5_HYPMA</name>
<comment type="caution">
    <text evidence="1">The sequence shown here is derived from an EMBL/GenBank/DDBJ whole genome shotgun (WGS) entry which is preliminary data.</text>
</comment>
<organism evidence="1 2">
    <name type="scientific">Hypsizygus marmoreus</name>
    <name type="common">White beech mushroom</name>
    <name type="synonym">Agaricus marmoreus</name>
    <dbReference type="NCBI Taxonomy" id="39966"/>
    <lineage>
        <taxon>Eukaryota</taxon>
        <taxon>Fungi</taxon>
        <taxon>Dikarya</taxon>
        <taxon>Basidiomycota</taxon>
        <taxon>Agaricomycotina</taxon>
        <taxon>Agaricomycetes</taxon>
        <taxon>Agaricomycetidae</taxon>
        <taxon>Agaricales</taxon>
        <taxon>Tricholomatineae</taxon>
        <taxon>Lyophyllaceae</taxon>
        <taxon>Hypsizygus</taxon>
    </lineage>
</organism>
<keyword evidence="2" id="KW-1185">Reference proteome</keyword>
<sequence length="63" mass="6537">MAVSQICKIDTGCDIPERDEADFDALINCASLAVNAAVGGRRALAFRAFDIGVIAASIRAGKP</sequence>
<protein>
    <submittedName>
        <fullName evidence="1">Uncharacterized protein</fullName>
    </submittedName>
</protein>
<gene>
    <name evidence="1" type="ORF">Hypma_009875</name>
</gene>
<reference evidence="1" key="1">
    <citation type="submission" date="2018-04" db="EMBL/GenBank/DDBJ databases">
        <title>Whole genome sequencing of Hypsizygus marmoreus.</title>
        <authorList>
            <person name="Choi I.-G."/>
            <person name="Min B."/>
            <person name="Kim J.-G."/>
            <person name="Kim S."/>
            <person name="Oh Y.-L."/>
            <person name="Kong W.-S."/>
            <person name="Park H."/>
            <person name="Jeong J."/>
            <person name="Song E.-S."/>
        </authorList>
    </citation>
    <scope>NUCLEOTIDE SEQUENCE [LARGE SCALE GENOMIC DNA]</scope>
    <source>
        <strain evidence="1">51987-8</strain>
    </source>
</reference>
<dbReference type="AlphaFoldDB" id="A0A369JTQ5"/>
<evidence type="ECO:0000313" key="1">
    <source>
        <dbReference type="EMBL" id="RDB23073.1"/>
    </source>
</evidence>
<accession>A0A369JTQ5</accession>
<dbReference type="Proteomes" id="UP000076154">
    <property type="component" value="Unassembled WGS sequence"/>
</dbReference>